<protein>
    <submittedName>
        <fullName evidence="1">Uncharacterized protein</fullName>
    </submittedName>
</protein>
<feature type="non-terminal residue" evidence="1">
    <location>
        <position position="80"/>
    </location>
</feature>
<proteinExistence type="predicted"/>
<accession>A0AAV4PRE2</accession>
<sequence>MNFTISFHQILPGVPGAVSVAEKIIPGFTLGDMNLCIQKGHGRKAFKRENYCPYNYMISVLNTRCQIHFPIPLSQTTESK</sequence>
<name>A0AAV4PRE2_CAEEX</name>
<comment type="caution">
    <text evidence="1">The sequence shown here is derived from an EMBL/GenBank/DDBJ whole genome shotgun (WGS) entry which is preliminary data.</text>
</comment>
<dbReference type="AlphaFoldDB" id="A0AAV4PRE2"/>
<gene>
    <name evidence="1" type="ORF">CEXT_511091</name>
</gene>
<evidence type="ECO:0000313" key="2">
    <source>
        <dbReference type="Proteomes" id="UP001054945"/>
    </source>
</evidence>
<reference evidence="1 2" key="1">
    <citation type="submission" date="2021-06" db="EMBL/GenBank/DDBJ databases">
        <title>Caerostris extrusa draft genome.</title>
        <authorList>
            <person name="Kono N."/>
            <person name="Arakawa K."/>
        </authorList>
    </citation>
    <scope>NUCLEOTIDE SEQUENCE [LARGE SCALE GENOMIC DNA]</scope>
</reference>
<dbReference type="Proteomes" id="UP001054945">
    <property type="component" value="Unassembled WGS sequence"/>
</dbReference>
<dbReference type="EMBL" id="BPLR01004817">
    <property type="protein sequence ID" value="GIX97752.1"/>
    <property type="molecule type" value="Genomic_DNA"/>
</dbReference>
<evidence type="ECO:0000313" key="1">
    <source>
        <dbReference type="EMBL" id="GIX97752.1"/>
    </source>
</evidence>
<organism evidence="1 2">
    <name type="scientific">Caerostris extrusa</name>
    <name type="common">Bark spider</name>
    <name type="synonym">Caerostris bankana</name>
    <dbReference type="NCBI Taxonomy" id="172846"/>
    <lineage>
        <taxon>Eukaryota</taxon>
        <taxon>Metazoa</taxon>
        <taxon>Ecdysozoa</taxon>
        <taxon>Arthropoda</taxon>
        <taxon>Chelicerata</taxon>
        <taxon>Arachnida</taxon>
        <taxon>Araneae</taxon>
        <taxon>Araneomorphae</taxon>
        <taxon>Entelegynae</taxon>
        <taxon>Araneoidea</taxon>
        <taxon>Araneidae</taxon>
        <taxon>Caerostris</taxon>
    </lineage>
</organism>
<keyword evidence="2" id="KW-1185">Reference proteome</keyword>